<protein>
    <submittedName>
        <fullName evidence="2">Uncharacterized protein</fullName>
    </submittedName>
</protein>
<dbReference type="AlphaFoldDB" id="A0A6A5YB11"/>
<feature type="compositionally biased region" description="Polar residues" evidence="1">
    <location>
        <begin position="666"/>
        <end position="678"/>
    </location>
</feature>
<evidence type="ECO:0000313" key="3">
    <source>
        <dbReference type="Proteomes" id="UP000799776"/>
    </source>
</evidence>
<feature type="compositionally biased region" description="Low complexity" evidence="1">
    <location>
        <begin position="75"/>
        <end position="87"/>
    </location>
</feature>
<evidence type="ECO:0000256" key="1">
    <source>
        <dbReference type="SAM" id="MobiDB-lite"/>
    </source>
</evidence>
<organism evidence="2 3">
    <name type="scientific">Saccharata proteae CBS 121410</name>
    <dbReference type="NCBI Taxonomy" id="1314787"/>
    <lineage>
        <taxon>Eukaryota</taxon>
        <taxon>Fungi</taxon>
        <taxon>Dikarya</taxon>
        <taxon>Ascomycota</taxon>
        <taxon>Pezizomycotina</taxon>
        <taxon>Dothideomycetes</taxon>
        <taxon>Dothideomycetes incertae sedis</taxon>
        <taxon>Botryosphaeriales</taxon>
        <taxon>Saccharataceae</taxon>
        <taxon>Saccharata</taxon>
    </lineage>
</organism>
<feature type="region of interest" description="Disordered" evidence="1">
    <location>
        <begin position="421"/>
        <end position="502"/>
    </location>
</feature>
<feature type="region of interest" description="Disordered" evidence="1">
    <location>
        <begin position="319"/>
        <end position="346"/>
    </location>
</feature>
<proteinExistence type="predicted"/>
<feature type="region of interest" description="Disordered" evidence="1">
    <location>
        <begin position="922"/>
        <end position="986"/>
    </location>
</feature>
<name>A0A6A5YB11_9PEZI</name>
<feature type="region of interest" description="Disordered" evidence="1">
    <location>
        <begin position="834"/>
        <end position="887"/>
    </location>
</feature>
<feature type="region of interest" description="Disordered" evidence="1">
    <location>
        <begin position="75"/>
        <end position="95"/>
    </location>
</feature>
<gene>
    <name evidence="2" type="ORF">K490DRAFT_64264</name>
</gene>
<feature type="region of interest" description="Disordered" evidence="1">
    <location>
        <begin position="749"/>
        <end position="771"/>
    </location>
</feature>
<feature type="compositionally biased region" description="Polar residues" evidence="1">
    <location>
        <begin position="521"/>
        <end position="531"/>
    </location>
</feature>
<feature type="compositionally biased region" description="Polar residues" evidence="1">
    <location>
        <begin position="454"/>
        <end position="490"/>
    </location>
</feature>
<dbReference type="EMBL" id="ML978715">
    <property type="protein sequence ID" value="KAF2089055.1"/>
    <property type="molecule type" value="Genomic_DNA"/>
</dbReference>
<feature type="region of interest" description="Disordered" evidence="1">
    <location>
        <begin position="580"/>
        <end position="678"/>
    </location>
</feature>
<feature type="compositionally biased region" description="Basic and acidic residues" evidence="1">
    <location>
        <begin position="834"/>
        <end position="844"/>
    </location>
</feature>
<dbReference type="OrthoDB" id="3929475at2759"/>
<reference evidence="2" key="1">
    <citation type="journal article" date="2020" name="Stud. Mycol.">
        <title>101 Dothideomycetes genomes: a test case for predicting lifestyles and emergence of pathogens.</title>
        <authorList>
            <person name="Haridas S."/>
            <person name="Albert R."/>
            <person name="Binder M."/>
            <person name="Bloem J."/>
            <person name="Labutti K."/>
            <person name="Salamov A."/>
            <person name="Andreopoulos B."/>
            <person name="Baker S."/>
            <person name="Barry K."/>
            <person name="Bills G."/>
            <person name="Bluhm B."/>
            <person name="Cannon C."/>
            <person name="Castanera R."/>
            <person name="Culley D."/>
            <person name="Daum C."/>
            <person name="Ezra D."/>
            <person name="Gonzalez J."/>
            <person name="Henrissat B."/>
            <person name="Kuo A."/>
            <person name="Liang C."/>
            <person name="Lipzen A."/>
            <person name="Lutzoni F."/>
            <person name="Magnuson J."/>
            <person name="Mondo S."/>
            <person name="Nolan M."/>
            <person name="Ohm R."/>
            <person name="Pangilinan J."/>
            <person name="Park H.-J."/>
            <person name="Ramirez L."/>
            <person name="Alfaro M."/>
            <person name="Sun H."/>
            <person name="Tritt A."/>
            <person name="Yoshinaga Y."/>
            <person name="Zwiers L.-H."/>
            <person name="Turgeon B."/>
            <person name="Goodwin S."/>
            <person name="Spatafora J."/>
            <person name="Crous P."/>
            <person name="Grigoriev I."/>
        </authorList>
    </citation>
    <scope>NUCLEOTIDE SEQUENCE</scope>
    <source>
        <strain evidence="2">CBS 121410</strain>
    </source>
</reference>
<feature type="compositionally biased region" description="Polar residues" evidence="1">
    <location>
        <begin position="421"/>
        <end position="436"/>
    </location>
</feature>
<keyword evidence="3" id="KW-1185">Reference proteome</keyword>
<feature type="compositionally biased region" description="Basic and acidic residues" evidence="1">
    <location>
        <begin position="319"/>
        <end position="328"/>
    </location>
</feature>
<feature type="compositionally biased region" description="Polar residues" evidence="1">
    <location>
        <begin position="597"/>
        <end position="637"/>
    </location>
</feature>
<feature type="region of interest" description="Disordered" evidence="1">
    <location>
        <begin position="521"/>
        <end position="550"/>
    </location>
</feature>
<feature type="compositionally biased region" description="Low complexity" evidence="1">
    <location>
        <begin position="874"/>
        <end position="884"/>
    </location>
</feature>
<feature type="compositionally biased region" description="Polar residues" evidence="1">
    <location>
        <begin position="845"/>
        <end position="854"/>
    </location>
</feature>
<evidence type="ECO:0000313" key="2">
    <source>
        <dbReference type="EMBL" id="KAF2089055.1"/>
    </source>
</evidence>
<feature type="compositionally biased region" description="Polar residues" evidence="1">
    <location>
        <begin position="751"/>
        <end position="769"/>
    </location>
</feature>
<dbReference type="Proteomes" id="UP000799776">
    <property type="component" value="Unassembled WGS sequence"/>
</dbReference>
<feature type="compositionally biased region" description="Basic and acidic residues" evidence="1">
    <location>
        <begin position="975"/>
        <end position="986"/>
    </location>
</feature>
<sequence>MVYTVYDYLADSDGRLTPDLDSSITSSQTPLSAAYEASSHPRLLITPAPSTEHVLRPTASASNVALRSGTSTAAFRARSGNARSSSATTNPFLTAPANVAPVDNSLLSKKKVSPTPSIKRNKAAKLLKEHGSPPGLRVTAGGRIVPNDLPHLSSPQLNYSGLNGRNSDATAHASPVQSFNSMSYIGAPGEMSTILGTANDMMAQHGKQLSQGYAGPAVFTPDNYQFFAPGQVPAPGFPMFPQPSPINAAQPQPMNTNTKLQCYRQEHEKLIAHRKQLERSLVVNEGTITPQARQTMIEDKIRMTTEADKLRREIKQLEDLMKTSEKPGKAAPAEGETKPAVGSSSFPPYMLQPDHVALQMQGMFNPFGGYGQFVNPMIAAMVHAPEFQPSTMPLATPSMAPPPVPTVYTANAHPGVAQQRSNVSLDTAAQSPNESTSASRARRSHAVEIKDPRSVQSEVKTKRSSLNPTSPTYQPQKSGTPDTEPQNTFVPPSPSPIASPPLNAAFQADFPWLCRTDERANQQYSSKASDQSSKHKPSASSVNTDDFFPPNAHSYATKFSTVKGIRSTEMVAVSAKVVNAQPMTPDGNPRGPGPLDTVSSSQHSQDFIDQVLANSQKTQRSDKNASGSEGMTSQSNAVAAASFNERGSIKARPSRFTEQLDRDSQSGKGSNTPDASTVRTINYMDKSVDWIQGWLAGLSGQPIEASETAEFMRGYGTGLIKAKRDTGLNGSVGSIQSKAQLPSQHMYELPGNSSQNQLTSGQIKPTQTQHLDDLSKHARVVEMNRSLGSDTRPNPTQFASFTSTRSIVSDMGIRPGLNEDDFSAFGLRTKQMSRREEAPAREYRNMSQPMIQHSGNEREDRQFLGLTNDQSPTKASRAASSSKAHGQHKFLPGNFSFGCIGDHGRGLRTNFDGTMEEYADKMEAPMPSPKSPSTNGAPPTKSVVPGGFSSSPTKATGSPKKFFMTSPSKASLEQKFSKRKEYAEEREYRANSEEVLGVERKYQRGGDWRKRFRDIKERSKDLERYVKEQSIE</sequence>
<accession>A0A6A5YB11</accession>